<sequence>MHSKRVACEEEEADVNEFDKVDAALYSLMGHKKSKSGNIMHMDGVQIQLGKLELSIEDLEEGLECLFRRLIKTRVSLLNILNH</sequence>
<dbReference type="AlphaFoldDB" id="A0AAP0RYP1"/>
<reference evidence="1 2" key="1">
    <citation type="journal article" date="2024" name="Plant J.">
        <title>Genome sequences and population genomics reveal climatic adaptation and genomic divergence between two closely related sweetgum species.</title>
        <authorList>
            <person name="Xu W.Q."/>
            <person name="Ren C.Q."/>
            <person name="Zhang X.Y."/>
            <person name="Comes H.P."/>
            <person name="Liu X.H."/>
            <person name="Li Y.G."/>
            <person name="Kettle C.J."/>
            <person name="Jalonen R."/>
            <person name="Gaisberger H."/>
            <person name="Ma Y.Z."/>
            <person name="Qiu Y.X."/>
        </authorList>
    </citation>
    <scope>NUCLEOTIDE SEQUENCE [LARGE SCALE GENOMIC DNA]</scope>
    <source>
        <strain evidence="1">Hangzhou</strain>
    </source>
</reference>
<evidence type="ECO:0000313" key="2">
    <source>
        <dbReference type="Proteomes" id="UP001415857"/>
    </source>
</evidence>
<dbReference type="EMBL" id="JBBPBK010000004">
    <property type="protein sequence ID" value="KAK9287382.1"/>
    <property type="molecule type" value="Genomic_DNA"/>
</dbReference>
<keyword evidence="2" id="KW-1185">Reference proteome</keyword>
<proteinExistence type="predicted"/>
<dbReference type="GO" id="GO:0048367">
    <property type="term" value="P:shoot system development"/>
    <property type="evidence" value="ECO:0007669"/>
    <property type="project" value="InterPro"/>
</dbReference>
<dbReference type="GO" id="GO:0048364">
    <property type="term" value="P:root development"/>
    <property type="evidence" value="ECO:0007669"/>
    <property type="project" value="InterPro"/>
</dbReference>
<dbReference type="PANTHER" id="PTHR33070:SF129">
    <property type="entry name" value="DUF241 DOMAIN PROTEIN"/>
    <property type="match status" value="1"/>
</dbReference>
<name>A0AAP0RYP1_LIQFO</name>
<organism evidence="1 2">
    <name type="scientific">Liquidambar formosana</name>
    <name type="common">Formosan gum</name>
    <dbReference type="NCBI Taxonomy" id="63359"/>
    <lineage>
        <taxon>Eukaryota</taxon>
        <taxon>Viridiplantae</taxon>
        <taxon>Streptophyta</taxon>
        <taxon>Embryophyta</taxon>
        <taxon>Tracheophyta</taxon>
        <taxon>Spermatophyta</taxon>
        <taxon>Magnoliopsida</taxon>
        <taxon>eudicotyledons</taxon>
        <taxon>Gunneridae</taxon>
        <taxon>Pentapetalae</taxon>
        <taxon>Saxifragales</taxon>
        <taxon>Altingiaceae</taxon>
        <taxon>Liquidambar</taxon>
    </lineage>
</organism>
<dbReference type="PANTHER" id="PTHR33070">
    <property type="entry name" value="OS06G0725500 PROTEIN"/>
    <property type="match status" value="1"/>
</dbReference>
<protein>
    <submittedName>
        <fullName evidence="1">Uncharacterized protein</fullName>
    </submittedName>
</protein>
<gene>
    <name evidence="1" type="ORF">L1049_015800</name>
</gene>
<dbReference type="Proteomes" id="UP001415857">
    <property type="component" value="Unassembled WGS sequence"/>
</dbReference>
<accession>A0AAP0RYP1</accession>
<evidence type="ECO:0000313" key="1">
    <source>
        <dbReference type="EMBL" id="KAK9287382.1"/>
    </source>
</evidence>
<dbReference type="InterPro" id="IPR004320">
    <property type="entry name" value="BPS1_pln"/>
</dbReference>
<comment type="caution">
    <text evidence="1">The sequence shown here is derived from an EMBL/GenBank/DDBJ whole genome shotgun (WGS) entry which is preliminary data.</text>
</comment>
<dbReference type="Pfam" id="PF03087">
    <property type="entry name" value="BPS1"/>
    <property type="match status" value="1"/>
</dbReference>